<gene>
    <name evidence="2" type="ORF">RFI_05468</name>
</gene>
<proteinExistence type="predicted"/>
<evidence type="ECO:0008006" key="4">
    <source>
        <dbReference type="Google" id="ProtNLM"/>
    </source>
</evidence>
<name>X6P268_RETFI</name>
<dbReference type="Proteomes" id="UP000023152">
    <property type="component" value="Unassembled WGS sequence"/>
</dbReference>
<dbReference type="EMBL" id="ASPP01004791">
    <property type="protein sequence ID" value="ETO31652.1"/>
    <property type="molecule type" value="Genomic_DNA"/>
</dbReference>
<protein>
    <recommendedName>
        <fullName evidence="4">Kelch motif family protein</fullName>
    </recommendedName>
</protein>
<reference evidence="2 3" key="1">
    <citation type="journal article" date="2013" name="Curr. Biol.">
        <title>The Genome of the Foraminiferan Reticulomyxa filosa.</title>
        <authorList>
            <person name="Glockner G."/>
            <person name="Hulsmann N."/>
            <person name="Schleicher M."/>
            <person name="Noegel A.A."/>
            <person name="Eichinger L."/>
            <person name="Gallinger C."/>
            <person name="Pawlowski J."/>
            <person name="Sierra R."/>
            <person name="Euteneuer U."/>
            <person name="Pillet L."/>
            <person name="Moustafa A."/>
            <person name="Platzer M."/>
            <person name="Groth M."/>
            <person name="Szafranski K."/>
            <person name="Schliwa M."/>
        </authorList>
    </citation>
    <scope>NUCLEOTIDE SEQUENCE [LARGE SCALE GENOMIC DNA]</scope>
</reference>
<feature type="region of interest" description="Disordered" evidence="1">
    <location>
        <begin position="382"/>
        <end position="403"/>
    </location>
</feature>
<dbReference type="InterPro" id="IPR011043">
    <property type="entry name" value="Gal_Oxase/kelch_b-propeller"/>
</dbReference>
<comment type="caution">
    <text evidence="2">The sequence shown here is derived from an EMBL/GenBank/DDBJ whole genome shotgun (WGS) entry which is preliminary data.</text>
</comment>
<evidence type="ECO:0000313" key="3">
    <source>
        <dbReference type="Proteomes" id="UP000023152"/>
    </source>
</evidence>
<evidence type="ECO:0000313" key="2">
    <source>
        <dbReference type="EMBL" id="ETO31652.1"/>
    </source>
</evidence>
<dbReference type="Gene3D" id="2.120.10.80">
    <property type="entry name" value="Kelch-type beta propeller"/>
    <property type="match status" value="2"/>
</dbReference>
<evidence type="ECO:0000256" key="1">
    <source>
        <dbReference type="SAM" id="MobiDB-lite"/>
    </source>
</evidence>
<sequence length="403" mass="46873">MNPNGIRTKNNANMNTSSPFETVTSLPIPLQHTQCVVHNNEIIICGGAKERACYSYHALKQQYKFVCAYPKYAELYGHCVVKRVKKENPNDITLFSFGGQVKKQKHTLIMKYVSVWDYKDKNGSGPIIPNKWIFFTDKNNKPMCIGRYEDNYAGVRAVIGGRNNHLLFITYPPKHIDVFNLDTFQYVTNATLPTDIPNKIKYHCFVANTKKSQSEMKIDAMLLFCKNTGLSIEYDEEKNAFEFHRLRVCTTIRQCVSYGYACVKNCIFFFGGEYSDEGNNSREVHRYSITENAWMKFEQNLPISLSGCVGILTESKKCVHIIGGYDGDKEVPTHMKTRVKKWMKGAREIEKQWIIEEEEKRYIEEMYKDIEEMKDSLDIQKLKKKKKGKKIQKKKKKKKRMLM</sequence>
<accession>X6P268</accession>
<dbReference type="SUPFAM" id="SSF50965">
    <property type="entry name" value="Galactose oxidase, central domain"/>
    <property type="match status" value="1"/>
</dbReference>
<organism evidence="2 3">
    <name type="scientific">Reticulomyxa filosa</name>
    <dbReference type="NCBI Taxonomy" id="46433"/>
    <lineage>
        <taxon>Eukaryota</taxon>
        <taxon>Sar</taxon>
        <taxon>Rhizaria</taxon>
        <taxon>Retaria</taxon>
        <taxon>Foraminifera</taxon>
        <taxon>Monothalamids</taxon>
        <taxon>Reticulomyxidae</taxon>
        <taxon>Reticulomyxa</taxon>
    </lineage>
</organism>
<dbReference type="AlphaFoldDB" id="X6P268"/>
<dbReference type="InterPro" id="IPR015915">
    <property type="entry name" value="Kelch-typ_b-propeller"/>
</dbReference>
<keyword evidence="3" id="KW-1185">Reference proteome</keyword>